<feature type="transmembrane region" description="Helical" evidence="6">
    <location>
        <begin position="212"/>
        <end position="231"/>
    </location>
</feature>
<keyword evidence="3 6" id="KW-0812">Transmembrane</keyword>
<feature type="transmembrane region" description="Helical" evidence="6">
    <location>
        <begin position="92"/>
        <end position="114"/>
    </location>
</feature>
<dbReference type="RefSeq" id="WP_308701927.1">
    <property type="nucleotide sequence ID" value="NZ_AP027463.1"/>
</dbReference>
<keyword evidence="5 6" id="KW-0472">Membrane</keyword>
<reference evidence="8 9" key="1">
    <citation type="journal article" date="2023" name="Int. J. Syst. Evol. Microbiol.">
        <title>Lactiplantibacillus brownii sp. nov., a novel psychrotolerant species isolated from sauerkraut.</title>
        <authorList>
            <person name="Heng Y.C."/>
            <person name="Silvaraju S."/>
            <person name="Lee J.K.Y."/>
            <person name="Kittelmann S."/>
        </authorList>
    </citation>
    <scope>NUCLEOTIDE SEQUENCE [LARGE SCALE GENOMIC DNA]</scope>
    <source>
        <strain evidence="8 9">WILCCON 0030</strain>
    </source>
</reference>
<feature type="transmembrane region" description="Helical" evidence="6">
    <location>
        <begin position="36"/>
        <end position="56"/>
    </location>
</feature>
<feature type="transmembrane region" description="Helical" evidence="6">
    <location>
        <begin position="151"/>
        <end position="172"/>
    </location>
</feature>
<evidence type="ECO:0000256" key="5">
    <source>
        <dbReference type="ARBA" id="ARBA00023136"/>
    </source>
</evidence>
<dbReference type="Pfam" id="PF00892">
    <property type="entry name" value="EamA"/>
    <property type="match status" value="2"/>
</dbReference>
<evidence type="ECO:0000313" key="9">
    <source>
        <dbReference type="Proteomes" id="UP001227831"/>
    </source>
</evidence>
<feature type="transmembrane region" description="Helical" evidence="6">
    <location>
        <begin position="184"/>
        <end position="200"/>
    </location>
</feature>
<accession>A0ABU1A528</accession>
<feature type="domain" description="EamA" evidence="7">
    <location>
        <begin position="7"/>
        <end position="139"/>
    </location>
</feature>
<keyword evidence="9" id="KW-1185">Reference proteome</keyword>
<comment type="similarity">
    <text evidence="2">Belongs to the EamA transporter family.</text>
</comment>
<comment type="subcellular location">
    <subcellularLocation>
        <location evidence="1">Endomembrane system</location>
        <topology evidence="1">Multi-pass membrane protein</topology>
    </subcellularLocation>
</comment>
<proteinExistence type="inferred from homology"/>
<sequence>MKKVAPFFVALGAISYGIPASLFKLAGRAGVANGPLLFWSFLGSAIILTLVQLGHGRRLRQQPVTRRQILAVLLAGTASGFTNTFYINALKFIPVAAAAVMLMQSVWLSVLLGALIQHRRPTRLQVISIGLVLAGTILAAGLLPMTQSLSLWGLCLGFLAAVAYACTLQFTASLGNQLTPLSKTWLLCVGAFLMIVISWGPQLVTVPMTLAAVKWGLLTACFSMILPLACYSLFMPKLALGVGPVLSSLELPASIITAFILLNEKVDFQQIFGVIIIIVAVMLSNLAGGRATTKS</sequence>
<dbReference type="PANTHER" id="PTHR32322">
    <property type="entry name" value="INNER MEMBRANE TRANSPORTER"/>
    <property type="match status" value="1"/>
</dbReference>
<dbReference type="Gene3D" id="1.10.3730.20">
    <property type="match status" value="1"/>
</dbReference>
<gene>
    <name evidence="8" type="ORF">RA086_00250</name>
</gene>
<evidence type="ECO:0000256" key="1">
    <source>
        <dbReference type="ARBA" id="ARBA00004127"/>
    </source>
</evidence>
<evidence type="ECO:0000256" key="3">
    <source>
        <dbReference type="ARBA" id="ARBA00022692"/>
    </source>
</evidence>
<evidence type="ECO:0000313" key="8">
    <source>
        <dbReference type="EMBL" id="MDQ7936079.1"/>
    </source>
</evidence>
<feature type="transmembrane region" description="Helical" evidence="6">
    <location>
        <begin position="238"/>
        <end position="262"/>
    </location>
</feature>
<evidence type="ECO:0000256" key="4">
    <source>
        <dbReference type="ARBA" id="ARBA00022989"/>
    </source>
</evidence>
<dbReference type="EMBL" id="JAVCWF010000001">
    <property type="protein sequence ID" value="MDQ7936079.1"/>
    <property type="molecule type" value="Genomic_DNA"/>
</dbReference>
<feature type="domain" description="EamA" evidence="7">
    <location>
        <begin position="151"/>
        <end position="285"/>
    </location>
</feature>
<feature type="transmembrane region" description="Helical" evidence="6">
    <location>
        <begin position="268"/>
        <end position="288"/>
    </location>
</feature>
<evidence type="ECO:0000259" key="7">
    <source>
        <dbReference type="Pfam" id="PF00892"/>
    </source>
</evidence>
<dbReference type="InterPro" id="IPR050638">
    <property type="entry name" value="AA-Vitamin_Transporters"/>
</dbReference>
<feature type="transmembrane region" description="Helical" evidence="6">
    <location>
        <begin position="68"/>
        <end position="86"/>
    </location>
</feature>
<evidence type="ECO:0000256" key="6">
    <source>
        <dbReference type="SAM" id="Phobius"/>
    </source>
</evidence>
<keyword evidence="4 6" id="KW-1133">Transmembrane helix</keyword>
<feature type="transmembrane region" description="Helical" evidence="6">
    <location>
        <begin position="126"/>
        <end position="145"/>
    </location>
</feature>
<name>A0ABU1A528_9LACO</name>
<organism evidence="8 9">
    <name type="scientific">Lactiplantibacillus brownii</name>
    <dbReference type="NCBI Taxonomy" id="3069269"/>
    <lineage>
        <taxon>Bacteria</taxon>
        <taxon>Bacillati</taxon>
        <taxon>Bacillota</taxon>
        <taxon>Bacilli</taxon>
        <taxon>Lactobacillales</taxon>
        <taxon>Lactobacillaceae</taxon>
        <taxon>Lactiplantibacillus</taxon>
    </lineage>
</organism>
<dbReference type="Proteomes" id="UP001227831">
    <property type="component" value="Unassembled WGS sequence"/>
</dbReference>
<dbReference type="PANTHER" id="PTHR32322:SF2">
    <property type="entry name" value="EAMA DOMAIN-CONTAINING PROTEIN"/>
    <property type="match status" value="1"/>
</dbReference>
<dbReference type="SUPFAM" id="SSF103481">
    <property type="entry name" value="Multidrug resistance efflux transporter EmrE"/>
    <property type="match status" value="2"/>
</dbReference>
<evidence type="ECO:0000256" key="2">
    <source>
        <dbReference type="ARBA" id="ARBA00007362"/>
    </source>
</evidence>
<protein>
    <submittedName>
        <fullName evidence="8">DMT family transporter</fullName>
    </submittedName>
</protein>
<dbReference type="InterPro" id="IPR037185">
    <property type="entry name" value="EmrE-like"/>
</dbReference>
<comment type="caution">
    <text evidence="8">The sequence shown here is derived from an EMBL/GenBank/DDBJ whole genome shotgun (WGS) entry which is preliminary data.</text>
</comment>
<dbReference type="InterPro" id="IPR000620">
    <property type="entry name" value="EamA_dom"/>
</dbReference>